<protein>
    <recommendedName>
        <fullName evidence="1">N-acetyltransferase domain-containing protein</fullName>
    </recommendedName>
</protein>
<dbReference type="InterPro" id="IPR016181">
    <property type="entry name" value="Acyl_CoA_acyltransferase"/>
</dbReference>
<evidence type="ECO:0000313" key="3">
    <source>
        <dbReference type="Proteomes" id="UP000321103"/>
    </source>
</evidence>
<dbReference type="AlphaFoldDB" id="A0A512IH17"/>
<organism evidence="2 3">
    <name type="scientific">Kocuria turfanensis</name>
    <dbReference type="NCBI Taxonomy" id="388357"/>
    <lineage>
        <taxon>Bacteria</taxon>
        <taxon>Bacillati</taxon>
        <taxon>Actinomycetota</taxon>
        <taxon>Actinomycetes</taxon>
        <taxon>Micrococcales</taxon>
        <taxon>Micrococcaceae</taxon>
        <taxon>Kocuria</taxon>
    </lineage>
</organism>
<dbReference type="SUPFAM" id="SSF55729">
    <property type="entry name" value="Acyl-CoA N-acyltransferases (Nat)"/>
    <property type="match status" value="1"/>
</dbReference>
<evidence type="ECO:0000313" key="2">
    <source>
        <dbReference type="EMBL" id="GEO97005.1"/>
    </source>
</evidence>
<dbReference type="InterPro" id="IPR000182">
    <property type="entry name" value="GNAT_dom"/>
</dbReference>
<feature type="domain" description="N-acetyltransferase" evidence="1">
    <location>
        <begin position="42"/>
        <end position="118"/>
    </location>
</feature>
<dbReference type="GO" id="GO:0016747">
    <property type="term" value="F:acyltransferase activity, transferring groups other than amino-acyl groups"/>
    <property type="evidence" value="ECO:0007669"/>
    <property type="project" value="InterPro"/>
</dbReference>
<accession>A0A512IH17</accession>
<dbReference type="Gene3D" id="3.40.630.30">
    <property type="match status" value="1"/>
</dbReference>
<dbReference type="PANTHER" id="PTHR39173">
    <property type="entry name" value="ACETYLTRANSFERASE"/>
    <property type="match status" value="1"/>
</dbReference>
<proteinExistence type="predicted"/>
<sequence length="188" mass="21001">MMCRGSDRAWLREASLDFDRFVDDRVGVRERWGVPSELLWFTSAEYYIGSVVIRHRLIEDEGGEHIGYHVVHPWERQGHATQMLRSALEKCKALGIVRALLTVAPDDQASLTVVRRNGGVADGVNREGELRFWVDTSALAQRRPLRDGDHTTVGSSRVPVGVPGVGNARWCRPRAYRGVANRAEVLGG</sequence>
<dbReference type="Pfam" id="PF13302">
    <property type="entry name" value="Acetyltransf_3"/>
    <property type="match status" value="1"/>
</dbReference>
<gene>
    <name evidence="2" type="ORF">KTU01_31280</name>
</gene>
<comment type="caution">
    <text evidence="2">The sequence shown here is derived from an EMBL/GenBank/DDBJ whole genome shotgun (WGS) entry which is preliminary data.</text>
</comment>
<evidence type="ECO:0000259" key="1">
    <source>
        <dbReference type="Pfam" id="PF13302"/>
    </source>
</evidence>
<dbReference type="EMBL" id="BJZS01000103">
    <property type="protein sequence ID" value="GEO97005.1"/>
    <property type="molecule type" value="Genomic_DNA"/>
</dbReference>
<dbReference type="Proteomes" id="UP000321103">
    <property type="component" value="Unassembled WGS sequence"/>
</dbReference>
<name>A0A512IH17_9MICC</name>
<keyword evidence="3" id="KW-1185">Reference proteome</keyword>
<reference evidence="2 3" key="1">
    <citation type="submission" date="2019-07" db="EMBL/GenBank/DDBJ databases">
        <title>Whole genome shotgun sequence of Kocuria turfanensis NBRC 107627.</title>
        <authorList>
            <person name="Hosoyama A."/>
            <person name="Uohara A."/>
            <person name="Ohji S."/>
            <person name="Ichikawa N."/>
        </authorList>
    </citation>
    <scope>NUCLEOTIDE SEQUENCE [LARGE SCALE GENOMIC DNA]</scope>
    <source>
        <strain evidence="2 3">NBRC 107627</strain>
    </source>
</reference>
<dbReference type="PANTHER" id="PTHR39173:SF1">
    <property type="entry name" value="ACETYLTRANSFERASE"/>
    <property type="match status" value="1"/>
</dbReference>